<dbReference type="AlphaFoldDB" id="A0A813LR66"/>
<proteinExistence type="predicted"/>
<name>A0A813LR66_POLGL</name>
<protein>
    <submittedName>
        <fullName evidence="1">Uncharacterized protein</fullName>
    </submittedName>
</protein>
<dbReference type="Proteomes" id="UP000626109">
    <property type="component" value="Unassembled WGS sequence"/>
</dbReference>
<organism evidence="1 2">
    <name type="scientific">Polarella glacialis</name>
    <name type="common">Dinoflagellate</name>
    <dbReference type="NCBI Taxonomy" id="89957"/>
    <lineage>
        <taxon>Eukaryota</taxon>
        <taxon>Sar</taxon>
        <taxon>Alveolata</taxon>
        <taxon>Dinophyceae</taxon>
        <taxon>Suessiales</taxon>
        <taxon>Suessiaceae</taxon>
        <taxon>Polarella</taxon>
    </lineage>
</organism>
<feature type="non-terminal residue" evidence="1">
    <location>
        <position position="1"/>
    </location>
</feature>
<reference evidence="1" key="1">
    <citation type="submission" date="2021-02" db="EMBL/GenBank/DDBJ databases">
        <authorList>
            <person name="Dougan E. K."/>
            <person name="Rhodes N."/>
            <person name="Thang M."/>
            <person name="Chan C."/>
        </authorList>
    </citation>
    <scope>NUCLEOTIDE SEQUENCE</scope>
</reference>
<gene>
    <name evidence="1" type="ORF">PGLA2088_LOCUS47806</name>
</gene>
<sequence>QLHAELAATLWYGFAFGVNSDAATLKEMSEFASNIGASGLNPSADESFMAGNVWISDVRSWFEEFAQAVYRAMLVVEAAALPAPGTGATRLHHQDEHGSFVTYEFLRRKVFGQWAIDRGLVRGLLRHVWKPSFGDSEPVTLGDFGAGGAQLSELINPVAARYK</sequence>
<accession>A0A813LR66</accession>
<evidence type="ECO:0000313" key="2">
    <source>
        <dbReference type="Proteomes" id="UP000626109"/>
    </source>
</evidence>
<dbReference type="EMBL" id="CAJNNW010036542">
    <property type="protein sequence ID" value="CAE8735389.1"/>
    <property type="molecule type" value="Genomic_DNA"/>
</dbReference>
<comment type="caution">
    <text evidence="1">The sequence shown here is derived from an EMBL/GenBank/DDBJ whole genome shotgun (WGS) entry which is preliminary data.</text>
</comment>
<evidence type="ECO:0000313" key="1">
    <source>
        <dbReference type="EMBL" id="CAE8735389.1"/>
    </source>
</evidence>